<dbReference type="InterPro" id="IPR004398">
    <property type="entry name" value="RNA_MeTrfase_RsmD"/>
</dbReference>
<evidence type="ECO:0000256" key="1">
    <source>
        <dbReference type="ARBA" id="ARBA00022603"/>
    </source>
</evidence>
<dbReference type="PANTHER" id="PTHR43542">
    <property type="entry name" value="METHYLTRANSFERASE"/>
    <property type="match status" value="1"/>
</dbReference>
<dbReference type="Pfam" id="PF03602">
    <property type="entry name" value="Cons_hypoth95"/>
    <property type="match status" value="1"/>
</dbReference>
<organism evidence="3 4">
    <name type="scientific">Butyricicoccus porcorum</name>
    <dbReference type="NCBI Taxonomy" id="1945634"/>
    <lineage>
        <taxon>Bacteria</taxon>
        <taxon>Bacillati</taxon>
        <taxon>Bacillota</taxon>
        <taxon>Clostridia</taxon>
        <taxon>Eubacteriales</taxon>
        <taxon>Butyricicoccaceae</taxon>
        <taxon>Butyricicoccus</taxon>
    </lineage>
</organism>
<evidence type="ECO:0000256" key="2">
    <source>
        <dbReference type="ARBA" id="ARBA00022679"/>
    </source>
</evidence>
<comment type="caution">
    <text evidence="3">The sequence shown here is derived from an EMBL/GenBank/DDBJ whole genome shotgun (WGS) entry which is preliminary data.</text>
</comment>
<dbReference type="EMBL" id="NHOC01000004">
    <property type="protein sequence ID" value="OUM21020.1"/>
    <property type="molecule type" value="Genomic_DNA"/>
</dbReference>
<keyword evidence="2 3" id="KW-0808">Transferase</keyword>
<dbReference type="InterPro" id="IPR002052">
    <property type="entry name" value="DNA_methylase_N6_adenine_CS"/>
</dbReference>
<dbReference type="InterPro" id="IPR029063">
    <property type="entry name" value="SAM-dependent_MTases_sf"/>
</dbReference>
<sequence>MRVISGSARGKMLDAVPGMDTRPTTDRVKESVFNILQFRVVGATMLDLFAGTGQMGIEALSRGAARAVFVDQAQKAVSVIQKNIAGARVQARAEVIRAEFHQALERLRGQKFDIIFLDPPYGGEILNSALNAVELFDILSPDGIIICESSVEDTVICPDSLSVQKTYRYGTICLTAMRRKGAEND</sequence>
<dbReference type="GO" id="GO:0003676">
    <property type="term" value="F:nucleic acid binding"/>
    <property type="evidence" value="ECO:0007669"/>
    <property type="project" value="InterPro"/>
</dbReference>
<accession>A0A252F5T6</accession>
<proteinExistence type="predicted"/>
<dbReference type="GO" id="GO:0031167">
    <property type="term" value="P:rRNA methylation"/>
    <property type="evidence" value="ECO:0007669"/>
    <property type="project" value="InterPro"/>
</dbReference>
<dbReference type="AlphaFoldDB" id="A0A252F5T6"/>
<dbReference type="Gene3D" id="3.40.50.150">
    <property type="entry name" value="Vaccinia Virus protein VP39"/>
    <property type="match status" value="1"/>
</dbReference>
<protein>
    <submittedName>
        <fullName evidence="3">16S rRNA (Guanine(966)-N(2))-methyltransferase RsmD</fullName>
    </submittedName>
</protein>
<gene>
    <name evidence="3" type="ORF">CBW42_05410</name>
</gene>
<dbReference type="PANTHER" id="PTHR43542:SF1">
    <property type="entry name" value="METHYLTRANSFERASE"/>
    <property type="match status" value="1"/>
</dbReference>
<dbReference type="GO" id="GO:0008168">
    <property type="term" value="F:methyltransferase activity"/>
    <property type="evidence" value="ECO:0007669"/>
    <property type="project" value="UniProtKB-KW"/>
</dbReference>
<reference evidence="3 4" key="1">
    <citation type="submission" date="2017-05" db="EMBL/GenBank/DDBJ databases">
        <title>Butyricicoccus porcorum sp. nov. a butyrate-producing bacterium from the swine intestinal tract.</title>
        <authorList>
            <person name="Trachsel J."/>
            <person name="Humphrey S."/>
            <person name="Allen H.K."/>
        </authorList>
    </citation>
    <scope>NUCLEOTIDE SEQUENCE [LARGE SCALE GENOMIC DNA]</scope>
    <source>
        <strain evidence="3">BB10</strain>
    </source>
</reference>
<keyword evidence="1 3" id="KW-0489">Methyltransferase</keyword>
<dbReference type="OrthoDB" id="9803017at2"/>
<dbReference type="NCBIfam" id="TIGR00095">
    <property type="entry name" value="16S rRNA (guanine(966)-N(2))-methyltransferase RsmD"/>
    <property type="match status" value="1"/>
</dbReference>
<dbReference type="SUPFAM" id="SSF53335">
    <property type="entry name" value="S-adenosyl-L-methionine-dependent methyltransferases"/>
    <property type="match status" value="1"/>
</dbReference>
<evidence type="ECO:0000313" key="4">
    <source>
        <dbReference type="Proteomes" id="UP000194903"/>
    </source>
</evidence>
<dbReference type="Proteomes" id="UP000194903">
    <property type="component" value="Unassembled WGS sequence"/>
</dbReference>
<keyword evidence="4" id="KW-1185">Reference proteome</keyword>
<dbReference type="CDD" id="cd02440">
    <property type="entry name" value="AdoMet_MTases"/>
    <property type="match status" value="1"/>
</dbReference>
<dbReference type="RefSeq" id="WP_087018521.1">
    <property type="nucleotide sequence ID" value="NZ_CP178353.1"/>
</dbReference>
<dbReference type="PIRSF" id="PIRSF004553">
    <property type="entry name" value="CHP00095"/>
    <property type="match status" value="1"/>
</dbReference>
<evidence type="ECO:0000313" key="3">
    <source>
        <dbReference type="EMBL" id="OUM21020.1"/>
    </source>
</evidence>
<dbReference type="PROSITE" id="PS00092">
    <property type="entry name" value="N6_MTASE"/>
    <property type="match status" value="1"/>
</dbReference>
<name>A0A252F5T6_9FIRM</name>